<dbReference type="PANTHER" id="PTHR23092">
    <property type="entry name" value="POLY(A) RNA POLYMERASE"/>
    <property type="match status" value="1"/>
</dbReference>
<evidence type="ECO:0000259" key="1">
    <source>
        <dbReference type="Pfam" id="PF22600"/>
    </source>
</evidence>
<dbReference type="Pfam" id="PF22600">
    <property type="entry name" value="MTPAP-like_central"/>
    <property type="match status" value="1"/>
</dbReference>
<feature type="domain" description="Poly(A) RNA polymerase mitochondrial-like central palm" evidence="1">
    <location>
        <begin position="39"/>
        <end position="165"/>
    </location>
</feature>
<dbReference type="OrthoDB" id="273917at2759"/>
<organism evidence="2 3">
    <name type="scientific">Anncaliia algerae PRA339</name>
    <dbReference type="NCBI Taxonomy" id="1288291"/>
    <lineage>
        <taxon>Eukaryota</taxon>
        <taxon>Fungi</taxon>
        <taxon>Fungi incertae sedis</taxon>
        <taxon>Microsporidia</taxon>
        <taxon>Tubulinosematoidea</taxon>
        <taxon>Tubulinosematidae</taxon>
        <taxon>Anncaliia</taxon>
    </lineage>
</organism>
<reference evidence="3" key="1">
    <citation type="submission" date="2013-02" db="EMBL/GenBank/DDBJ databases">
        <authorList>
            <consortium name="The Broad Institute Genome Sequencing Platform"/>
            <person name="Cuomo C."/>
            <person name="Becnel J."/>
            <person name="Sanscrainte N."/>
            <person name="Walker B."/>
            <person name="Young S.K."/>
            <person name="Zeng Q."/>
            <person name="Gargeya S."/>
            <person name="Fitzgerald M."/>
            <person name="Haas B."/>
            <person name="Abouelleil A."/>
            <person name="Alvarado L."/>
            <person name="Arachchi H.M."/>
            <person name="Berlin A.M."/>
            <person name="Chapman S.B."/>
            <person name="Dewar J."/>
            <person name="Goldberg J."/>
            <person name="Griggs A."/>
            <person name="Gujja S."/>
            <person name="Hansen M."/>
            <person name="Howarth C."/>
            <person name="Imamovic A."/>
            <person name="Larimer J."/>
            <person name="McCowan C."/>
            <person name="Murphy C."/>
            <person name="Neiman D."/>
            <person name="Pearson M."/>
            <person name="Priest M."/>
            <person name="Roberts A."/>
            <person name="Saif S."/>
            <person name="Shea T."/>
            <person name="Sisk P."/>
            <person name="Sykes S."/>
            <person name="Wortman J."/>
            <person name="Nusbaum C."/>
            <person name="Birren B."/>
        </authorList>
    </citation>
    <scope>NUCLEOTIDE SEQUENCE [LARGE SCALE GENOMIC DNA]</scope>
    <source>
        <strain evidence="3">PRA339</strain>
    </source>
</reference>
<sequence>MDKDFISFGAPDKKYHSYSITKFFTPTQKELPDDPIKKLTKELLNLYELLKPIKEEIEIREYLTNKIIKILDNLNFDSVIFGSYSMGLFLPTSDIDIIIKRKEAKGKKLKGFAVFELLENVKNELIREKVADNDEILNLSKGKIPLLRFVDSTFNIKVDISFSEDNPATNRVKSNFGVEHKSFIEIYLCKYPFIKIFIILLKQILKIRGLGDAKKGGLCSYAQLMLIINFINLHPLIQTDLIDPFENIGVLFMDFFQHFGMNYPINFTITEFDYRDRINDCQISIQDPFNSNNDLGINCTNSGAVLDVFTYLYRIMSLALKEKQSKHDSLLNLWVHVSDGESVWRERNYQKWKQMNI</sequence>
<dbReference type="InterPro" id="IPR043519">
    <property type="entry name" value="NT_sf"/>
</dbReference>
<gene>
    <name evidence="2" type="ORF">H312_02555</name>
</gene>
<name>A0A059EYX5_9MICR</name>
<dbReference type="GO" id="GO:0043634">
    <property type="term" value="P:polyadenylation-dependent ncRNA catabolic process"/>
    <property type="evidence" value="ECO:0007669"/>
    <property type="project" value="TreeGrafter"/>
</dbReference>
<dbReference type="CDD" id="cd05402">
    <property type="entry name" value="NT_PAP_TUTase"/>
    <property type="match status" value="1"/>
</dbReference>
<dbReference type="GO" id="GO:0003729">
    <property type="term" value="F:mRNA binding"/>
    <property type="evidence" value="ECO:0007669"/>
    <property type="project" value="TreeGrafter"/>
</dbReference>
<accession>A0A059EYX5</accession>
<dbReference type="Proteomes" id="UP000030655">
    <property type="component" value="Unassembled WGS sequence"/>
</dbReference>
<evidence type="ECO:0000313" key="3">
    <source>
        <dbReference type="Proteomes" id="UP000030655"/>
    </source>
</evidence>
<dbReference type="SUPFAM" id="SSF81631">
    <property type="entry name" value="PAP/OAS1 substrate-binding domain"/>
    <property type="match status" value="1"/>
</dbReference>
<dbReference type="GO" id="GO:1990817">
    <property type="term" value="F:poly(A) RNA polymerase activity"/>
    <property type="evidence" value="ECO:0007669"/>
    <property type="project" value="InterPro"/>
</dbReference>
<dbReference type="SUPFAM" id="SSF81301">
    <property type="entry name" value="Nucleotidyltransferase"/>
    <property type="match status" value="1"/>
</dbReference>
<dbReference type="Gene3D" id="1.10.1410.10">
    <property type="match status" value="1"/>
</dbReference>
<dbReference type="HOGENOM" id="CLU_013572_0_0_1"/>
<dbReference type="Gene3D" id="3.30.460.10">
    <property type="entry name" value="Beta Polymerase, domain 2"/>
    <property type="match status" value="1"/>
</dbReference>
<proteinExistence type="predicted"/>
<evidence type="ECO:0000313" key="2">
    <source>
        <dbReference type="EMBL" id="KCZ80037.1"/>
    </source>
</evidence>
<dbReference type="EMBL" id="KK365208">
    <property type="protein sequence ID" value="KCZ80037.1"/>
    <property type="molecule type" value="Genomic_DNA"/>
</dbReference>
<dbReference type="GO" id="GO:0005730">
    <property type="term" value="C:nucleolus"/>
    <property type="evidence" value="ECO:0007669"/>
    <property type="project" value="TreeGrafter"/>
</dbReference>
<keyword evidence="3" id="KW-1185">Reference proteome</keyword>
<dbReference type="GO" id="GO:0010605">
    <property type="term" value="P:negative regulation of macromolecule metabolic process"/>
    <property type="evidence" value="ECO:0007669"/>
    <property type="project" value="UniProtKB-ARBA"/>
</dbReference>
<protein>
    <recommendedName>
        <fullName evidence="1">Poly(A) RNA polymerase mitochondrial-like central palm domain-containing protein</fullName>
    </recommendedName>
</protein>
<dbReference type="PANTHER" id="PTHR23092:SF15">
    <property type="entry name" value="INACTIVE NON-CANONICAL POLY(A) RNA POLYMERASE PROTEIN TRF4-2-RELATED"/>
    <property type="match status" value="1"/>
</dbReference>
<reference evidence="2 3" key="2">
    <citation type="submission" date="2014-03" db="EMBL/GenBank/DDBJ databases">
        <title>The Genome Sequence of Anncaliia algerae insect isolate PRA339.</title>
        <authorList>
            <consortium name="The Broad Institute Genome Sequencing Platform"/>
            <consortium name="The Broad Institute Genome Sequencing Center for Infectious Disease"/>
            <person name="Cuomo C."/>
            <person name="Becnel J."/>
            <person name="Sanscrainte N."/>
            <person name="Walker B."/>
            <person name="Young S.K."/>
            <person name="Zeng Q."/>
            <person name="Gargeya S."/>
            <person name="Fitzgerald M."/>
            <person name="Haas B."/>
            <person name="Abouelleil A."/>
            <person name="Alvarado L."/>
            <person name="Arachchi H.M."/>
            <person name="Berlin A.M."/>
            <person name="Chapman S.B."/>
            <person name="Dewar J."/>
            <person name="Goldberg J."/>
            <person name="Griggs A."/>
            <person name="Gujja S."/>
            <person name="Hansen M."/>
            <person name="Howarth C."/>
            <person name="Imamovic A."/>
            <person name="Larimer J."/>
            <person name="McCowan C."/>
            <person name="Murphy C."/>
            <person name="Neiman D."/>
            <person name="Pearson M."/>
            <person name="Priest M."/>
            <person name="Roberts A."/>
            <person name="Saif S."/>
            <person name="Shea T."/>
            <person name="Sisk P."/>
            <person name="Sykes S."/>
            <person name="Wortman J."/>
            <person name="Nusbaum C."/>
            <person name="Birren B."/>
        </authorList>
    </citation>
    <scope>NUCLEOTIDE SEQUENCE [LARGE SCALE GENOMIC DNA]</scope>
    <source>
        <strain evidence="2 3">PRA339</strain>
    </source>
</reference>
<dbReference type="GO" id="GO:0031499">
    <property type="term" value="C:TRAMP complex"/>
    <property type="evidence" value="ECO:0007669"/>
    <property type="project" value="TreeGrafter"/>
</dbReference>
<dbReference type="InterPro" id="IPR045862">
    <property type="entry name" value="Trf4-like"/>
</dbReference>
<dbReference type="STRING" id="1288291.A0A059EYX5"/>
<dbReference type="VEuPathDB" id="MicrosporidiaDB:H312_02555"/>
<dbReference type="InterPro" id="IPR054708">
    <property type="entry name" value="MTPAP-like_central"/>
</dbReference>
<dbReference type="AlphaFoldDB" id="A0A059EYX5"/>
<dbReference type="GO" id="GO:0031123">
    <property type="term" value="P:RNA 3'-end processing"/>
    <property type="evidence" value="ECO:0007669"/>
    <property type="project" value="TreeGrafter"/>
</dbReference>